<organism evidence="1 2">
    <name type="scientific">Diphasiastrum complanatum</name>
    <name type="common">Issler's clubmoss</name>
    <name type="synonym">Lycopodium complanatum</name>
    <dbReference type="NCBI Taxonomy" id="34168"/>
    <lineage>
        <taxon>Eukaryota</taxon>
        <taxon>Viridiplantae</taxon>
        <taxon>Streptophyta</taxon>
        <taxon>Embryophyta</taxon>
        <taxon>Tracheophyta</taxon>
        <taxon>Lycopodiopsida</taxon>
        <taxon>Lycopodiales</taxon>
        <taxon>Lycopodiaceae</taxon>
        <taxon>Lycopodioideae</taxon>
        <taxon>Diphasiastrum</taxon>
    </lineage>
</organism>
<protein>
    <submittedName>
        <fullName evidence="1">Uncharacterized protein</fullName>
    </submittedName>
</protein>
<comment type="caution">
    <text evidence="1">The sequence shown here is derived from an EMBL/GenBank/DDBJ whole genome shotgun (WGS) entry which is preliminary data.</text>
</comment>
<keyword evidence="2" id="KW-1185">Reference proteome</keyword>
<dbReference type="Proteomes" id="UP001162992">
    <property type="component" value="Chromosome 17"/>
</dbReference>
<evidence type="ECO:0000313" key="2">
    <source>
        <dbReference type="Proteomes" id="UP001162992"/>
    </source>
</evidence>
<reference evidence="2" key="1">
    <citation type="journal article" date="2024" name="Proc. Natl. Acad. Sci. U.S.A.">
        <title>Extraordinary preservation of gene collinearity over three hundred million years revealed in homosporous lycophytes.</title>
        <authorList>
            <person name="Li C."/>
            <person name="Wickell D."/>
            <person name="Kuo L.Y."/>
            <person name="Chen X."/>
            <person name="Nie B."/>
            <person name="Liao X."/>
            <person name="Peng D."/>
            <person name="Ji J."/>
            <person name="Jenkins J."/>
            <person name="Williams M."/>
            <person name="Shu S."/>
            <person name="Plott C."/>
            <person name="Barry K."/>
            <person name="Rajasekar S."/>
            <person name="Grimwood J."/>
            <person name="Han X."/>
            <person name="Sun S."/>
            <person name="Hou Z."/>
            <person name="He W."/>
            <person name="Dai G."/>
            <person name="Sun C."/>
            <person name="Schmutz J."/>
            <person name="Leebens-Mack J.H."/>
            <person name="Li F.W."/>
            <person name="Wang L."/>
        </authorList>
    </citation>
    <scope>NUCLEOTIDE SEQUENCE [LARGE SCALE GENOMIC DNA]</scope>
    <source>
        <strain evidence="2">cv. PW_Plant_1</strain>
    </source>
</reference>
<accession>A0ACC2B621</accession>
<sequence length="69" mass="7911">MMQGNIWRIASGVVSYLRKREREVEKVIEVLRPGPLGIVEQKFSEADITTARNAVVRACENWRNAARLK</sequence>
<gene>
    <name evidence="1" type="ORF">O6H91_17G042600</name>
</gene>
<proteinExistence type="predicted"/>
<name>A0ACC2B621_DIPCM</name>
<dbReference type="EMBL" id="CM055108">
    <property type="protein sequence ID" value="KAJ7525226.1"/>
    <property type="molecule type" value="Genomic_DNA"/>
</dbReference>
<evidence type="ECO:0000313" key="1">
    <source>
        <dbReference type="EMBL" id="KAJ7525226.1"/>
    </source>
</evidence>